<keyword evidence="1" id="KW-0812">Transmembrane</keyword>
<sequence>MVGRWRRNEIVLGLAVVIILGTAVYFRLWSIDYSASSFDADLLRRQFDLANREALDESAEWRARYDEEAVKTAQCFSELKQVKESSKKDDHDTGNANQKLELLQKALWLHVISFGGDALEETRRLSKRSIGFSVLLVGVYTIRFIGLFPPP</sequence>
<dbReference type="EnsemblPlants" id="evm.model.03.673">
    <property type="protein sequence ID" value="cds.evm.model.03.673"/>
    <property type="gene ID" value="evm.TU.03.673"/>
</dbReference>
<organism evidence="2 3">
    <name type="scientific">Cannabis sativa</name>
    <name type="common">Hemp</name>
    <name type="synonym">Marijuana</name>
    <dbReference type="NCBI Taxonomy" id="3483"/>
    <lineage>
        <taxon>Eukaryota</taxon>
        <taxon>Viridiplantae</taxon>
        <taxon>Streptophyta</taxon>
        <taxon>Embryophyta</taxon>
        <taxon>Tracheophyta</taxon>
        <taxon>Spermatophyta</taxon>
        <taxon>Magnoliopsida</taxon>
        <taxon>eudicotyledons</taxon>
        <taxon>Gunneridae</taxon>
        <taxon>Pentapetalae</taxon>
        <taxon>rosids</taxon>
        <taxon>fabids</taxon>
        <taxon>Rosales</taxon>
        <taxon>Cannabaceae</taxon>
        <taxon>Cannabis</taxon>
    </lineage>
</organism>
<dbReference type="EMBL" id="UZAU01000264">
    <property type="status" value="NOT_ANNOTATED_CDS"/>
    <property type="molecule type" value="Genomic_DNA"/>
</dbReference>
<dbReference type="Proteomes" id="UP000596661">
    <property type="component" value="Chromosome 3"/>
</dbReference>
<evidence type="ECO:0000256" key="1">
    <source>
        <dbReference type="SAM" id="Phobius"/>
    </source>
</evidence>
<proteinExistence type="predicted"/>
<keyword evidence="1" id="KW-1133">Transmembrane helix</keyword>
<keyword evidence="3" id="KW-1185">Reference proteome</keyword>
<dbReference type="OMA" id="MEESADW"/>
<feature type="transmembrane region" description="Helical" evidence="1">
    <location>
        <begin position="130"/>
        <end position="148"/>
    </location>
</feature>
<accession>A0A803P9X5</accession>
<feature type="transmembrane region" description="Helical" evidence="1">
    <location>
        <begin position="12"/>
        <end position="29"/>
    </location>
</feature>
<keyword evidence="1" id="KW-0472">Membrane</keyword>
<dbReference type="PANTHER" id="PTHR37215:SF1">
    <property type="entry name" value="ACYL-COA-BINDING DOMAIN PROTEIN"/>
    <property type="match status" value="1"/>
</dbReference>
<dbReference type="AlphaFoldDB" id="A0A803P9X5"/>
<protein>
    <recommendedName>
        <fullName evidence="4">Transmembrane protein</fullName>
    </recommendedName>
</protein>
<dbReference type="Gramene" id="evm.model.03.673">
    <property type="protein sequence ID" value="cds.evm.model.03.673"/>
    <property type="gene ID" value="evm.TU.03.673"/>
</dbReference>
<reference evidence="2" key="1">
    <citation type="submission" date="2018-11" db="EMBL/GenBank/DDBJ databases">
        <authorList>
            <person name="Grassa J C."/>
        </authorList>
    </citation>
    <scope>NUCLEOTIDE SEQUENCE [LARGE SCALE GENOMIC DNA]</scope>
</reference>
<name>A0A803P9X5_CANSA</name>
<evidence type="ECO:0008006" key="4">
    <source>
        <dbReference type="Google" id="ProtNLM"/>
    </source>
</evidence>
<dbReference type="PANTHER" id="PTHR37215">
    <property type="entry name" value="ACYL-COA-BINDING DOMAIN PROTEIN"/>
    <property type="match status" value="1"/>
</dbReference>
<evidence type="ECO:0000313" key="2">
    <source>
        <dbReference type="EnsemblPlants" id="cds.evm.model.03.673"/>
    </source>
</evidence>
<evidence type="ECO:0000313" key="3">
    <source>
        <dbReference type="Proteomes" id="UP000596661"/>
    </source>
</evidence>
<reference evidence="2" key="2">
    <citation type="submission" date="2021-03" db="UniProtKB">
        <authorList>
            <consortium name="EnsemblPlants"/>
        </authorList>
    </citation>
    <scope>IDENTIFICATION</scope>
</reference>